<proteinExistence type="predicted"/>
<feature type="compositionally biased region" description="Basic residues" evidence="1">
    <location>
        <begin position="1"/>
        <end position="12"/>
    </location>
</feature>
<reference evidence="2 3" key="1">
    <citation type="submission" date="2017-02" db="EMBL/GenBank/DDBJ databases">
        <authorList>
            <person name="Peterson S.W."/>
        </authorList>
    </citation>
    <scope>NUCLEOTIDE SEQUENCE [LARGE SCALE GENOMIC DNA]</scope>
    <source>
        <strain evidence="2 3">S285</strain>
    </source>
</reference>
<dbReference type="AlphaFoldDB" id="A0A1W6MSJ5"/>
<dbReference type="EMBL" id="CP019948">
    <property type="protein sequence ID" value="ARN80459.1"/>
    <property type="molecule type" value="Genomic_DNA"/>
</dbReference>
<dbReference type="KEGG" id="mbry:B1812_04525"/>
<evidence type="ECO:0000256" key="1">
    <source>
        <dbReference type="SAM" id="MobiDB-lite"/>
    </source>
</evidence>
<gene>
    <name evidence="2" type="ORF">B1812_04525</name>
</gene>
<protein>
    <submittedName>
        <fullName evidence="2">Uncharacterized protein</fullName>
    </submittedName>
</protein>
<dbReference type="Proteomes" id="UP000193978">
    <property type="component" value="Chromosome"/>
</dbReference>
<organism evidence="2 3">
    <name type="scientific">Methylocystis bryophila</name>
    <dbReference type="NCBI Taxonomy" id="655015"/>
    <lineage>
        <taxon>Bacteria</taxon>
        <taxon>Pseudomonadati</taxon>
        <taxon>Pseudomonadota</taxon>
        <taxon>Alphaproteobacteria</taxon>
        <taxon>Hyphomicrobiales</taxon>
        <taxon>Methylocystaceae</taxon>
        <taxon>Methylocystis</taxon>
    </lineage>
</organism>
<sequence length="70" mass="8052">MSGKRVRPRRQGAKPQLRPFATKRPTNGLLDAKPDPRRVFQSFRQLEGARLACKASSAGEWVRRVSYHIY</sequence>
<evidence type="ECO:0000313" key="3">
    <source>
        <dbReference type="Proteomes" id="UP000193978"/>
    </source>
</evidence>
<keyword evidence="3" id="KW-1185">Reference proteome</keyword>
<accession>A0A1W6MSJ5</accession>
<feature type="region of interest" description="Disordered" evidence="1">
    <location>
        <begin position="1"/>
        <end position="34"/>
    </location>
</feature>
<name>A0A1W6MSJ5_9HYPH</name>
<evidence type="ECO:0000313" key="2">
    <source>
        <dbReference type="EMBL" id="ARN80459.1"/>
    </source>
</evidence>